<organism evidence="1">
    <name type="scientific">bioreactor metagenome</name>
    <dbReference type="NCBI Taxonomy" id="1076179"/>
    <lineage>
        <taxon>unclassified sequences</taxon>
        <taxon>metagenomes</taxon>
        <taxon>ecological metagenomes</taxon>
    </lineage>
</organism>
<comment type="caution">
    <text evidence="1">The sequence shown here is derived from an EMBL/GenBank/DDBJ whole genome shotgun (WGS) entry which is preliminary data.</text>
</comment>
<proteinExistence type="predicted"/>
<name>A0A644WWJ5_9ZZZZ</name>
<gene>
    <name evidence="1" type="ORF">SDC9_54379</name>
</gene>
<evidence type="ECO:0000313" key="1">
    <source>
        <dbReference type="EMBL" id="MPM08067.1"/>
    </source>
</evidence>
<dbReference type="AlphaFoldDB" id="A0A644WWJ5"/>
<dbReference type="EMBL" id="VSSQ01001408">
    <property type="protein sequence ID" value="MPM08067.1"/>
    <property type="molecule type" value="Genomic_DNA"/>
</dbReference>
<protein>
    <submittedName>
        <fullName evidence="1">Uncharacterized protein</fullName>
    </submittedName>
</protein>
<accession>A0A644WWJ5</accession>
<sequence length="204" mass="22100">MFYVLDGDIDGVGNLLGDEVDRLLADDLADAELQVLVGVGIGGVEQLSLRGKLEQFDQNFIDTFVQLGRSFQHRPVGKVLGKEGFYSLFFAVANDVCLVDDTNHRSLELCNMGDQGEFFLACTALGVEDVEHCIALFKTSQCCLLQALVQRLIAEVKTRRVGEDQLPAAVGIDSPDGVSSRLGRRGGDGDFHLTDGIEQGAFTC</sequence>
<reference evidence="1" key="1">
    <citation type="submission" date="2019-08" db="EMBL/GenBank/DDBJ databases">
        <authorList>
            <person name="Kucharzyk K."/>
            <person name="Murdoch R.W."/>
            <person name="Higgins S."/>
            <person name="Loffler F."/>
        </authorList>
    </citation>
    <scope>NUCLEOTIDE SEQUENCE</scope>
</reference>